<dbReference type="AlphaFoldDB" id="M1VBK7"/>
<dbReference type="HOGENOM" id="CLU_028311_1_1_1"/>
<evidence type="ECO:0000256" key="3">
    <source>
        <dbReference type="ARBA" id="ARBA00022741"/>
    </source>
</evidence>
<dbReference type="InterPro" id="IPR042487">
    <property type="entry name" value="RuvBL1/2_DNA/RNA_bd_dom"/>
</dbReference>
<keyword evidence="6 8" id="KW-0067">ATP-binding</keyword>
<dbReference type="STRING" id="280699.M1VBK7"/>
<keyword evidence="11" id="KW-1185">Reference proteome</keyword>
<organism evidence="10 11">
    <name type="scientific">Cyanidioschyzon merolae (strain NIES-3377 / 10D)</name>
    <name type="common">Unicellular red alga</name>
    <dbReference type="NCBI Taxonomy" id="280699"/>
    <lineage>
        <taxon>Eukaryota</taxon>
        <taxon>Rhodophyta</taxon>
        <taxon>Bangiophyceae</taxon>
        <taxon>Cyanidiales</taxon>
        <taxon>Cyanidiaceae</taxon>
        <taxon>Cyanidioschyzon</taxon>
    </lineage>
</organism>
<comment type="subcellular location">
    <subcellularLocation>
        <location evidence="1">Nucleus</location>
    </subcellularLocation>
</comment>
<evidence type="ECO:0000256" key="8">
    <source>
        <dbReference type="RuleBase" id="RU363048"/>
    </source>
</evidence>
<dbReference type="SMART" id="SM00382">
    <property type="entry name" value="AAA"/>
    <property type="match status" value="1"/>
</dbReference>
<keyword evidence="8" id="KW-0805">Transcription regulation</keyword>
<dbReference type="GeneID" id="16993359"/>
<dbReference type="OMA" id="RTLPYNK"/>
<dbReference type="FunFam" id="2.40.50.360:FF:000001">
    <property type="entry name" value="RuvB-like helicase"/>
    <property type="match status" value="1"/>
</dbReference>
<name>M1VBK7_CYAM1</name>
<dbReference type="OrthoDB" id="10060499at2759"/>
<dbReference type="Pfam" id="PF06068">
    <property type="entry name" value="TIP49"/>
    <property type="match status" value="1"/>
</dbReference>
<keyword evidence="5 8" id="KW-0347">Helicase</keyword>
<dbReference type="Gene3D" id="2.40.50.360">
    <property type="entry name" value="RuvB-like helicase, domain II"/>
    <property type="match status" value="1"/>
</dbReference>
<dbReference type="GO" id="GO:0005524">
    <property type="term" value="F:ATP binding"/>
    <property type="evidence" value="ECO:0007669"/>
    <property type="project" value="UniProtKB-KW"/>
</dbReference>
<reference evidence="10 11" key="1">
    <citation type="journal article" date="2004" name="Nature">
        <title>Genome sequence of the ultrasmall unicellular red alga Cyanidioschyzon merolae 10D.</title>
        <authorList>
            <person name="Matsuzaki M."/>
            <person name="Misumi O."/>
            <person name="Shin-i T."/>
            <person name="Maruyama S."/>
            <person name="Takahara M."/>
            <person name="Miyagishima S."/>
            <person name="Mori T."/>
            <person name="Nishida K."/>
            <person name="Yagisawa F."/>
            <person name="Nishida K."/>
            <person name="Yoshida Y."/>
            <person name="Nishimura Y."/>
            <person name="Nakao S."/>
            <person name="Kobayashi T."/>
            <person name="Momoyama Y."/>
            <person name="Higashiyama T."/>
            <person name="Minoda A."/>
            <person name="Sano M."/>
            <person name="Nomoto H."/>
            <person name="Oishi K."/>
            <person name="Hayashi H."/>
            <person name="Ohta F."/>
            <person name="Nishizaka S."/>
            <person name="Haga S."/>
            <person name="Miura S."/>
            <person name="Morishita T."/>
            <person name="Kabeya Y."/>
            <person name="Terasawa K."/>
            <person name="Suzuki Y."/>
            <person name="Ishii Y."/>
            <person name="Asakawa S."/>
            <person name="Takano H."/>
            <person name="Ohta N."/>
            <person name="Kuroiwa H."/>
            <person name="Tanaka K."/>
            <person name="Shimizu N."/>
            <person name="Sugano S."/>
            <person name="Sato N."/>
            <person name="Nozaki H."/>
            <person name="Ogasawara N."/>
            <person name="Kohara Y."/>
            <person name="Kuroiwa T."/>
        </authorList>
    </citation>
    <scope>NUCLEOTIDE SEQUENCE [LARGE SCALE GENOMIC DNA]</scope>
    <source>
        <strain evidence="10 11">10D</strain>
    </source>
</reference>
<evidence type="ECO:0000256" key="5">
    <source>
        <dbReference type="ARBA" id="ARBA00022806"/>
    </source>
</evidence>
<dbReference type="InterPro" id="IPR010339">
    <property type="entry name" value="TIP49_P-loop"/>
</dbReference>
<dbReference type="InterPro" id="IPR041048">
    <property type="entry name" value="RuvB-like_C"/>
</dbReference>
<dbReference type="RefSeq" id="XP_005536013.1">
    <property type="nucleotide sequence ID" value="XM_005535956.1"/>
</dbReference>
<keyword evidence="7 8" id="KW-0539">Nucleus</keyword>
<dbReference type="Proteomes" id="UP000007014">
    <property type="component" value="Chromosome 8"/>
</dbReference>
<comment type="catalytic activity">
    <reaction evidence="8">
        <text>ATP + H2O = ADP + phosphate + H(+)</text>
        <dbReference type="Rhea" id="RHEA:13065"/>
        <dbReference type="ChEBI" id="CHEBI:15377"/>
        <dbReference type="ChEBI" id="CHEBI:15378"/>
        <dbReference type="ChEBI" id="CHEBI:30616"/>
        <dbReference type="ChEBI" id="CHEBI:43474"/>
        <dbReference type="ChEBI" id="CHEBI:456216"/>
        <dbReference type="EC" id="3.6.4.12"/>
    </reaction>
</comment>
<dbReference type="Gene3D" id="1.10.8.60">
    <property type="match status" value="1"/>
</dbReference>
<dbReference type="EMBL" id="AP006490">
    <property type="protein sequence ID" value="BAM79727.1"/>
    <property type="molecule type" value="Genomic_DNA"/>
</dbReference>
<reference evidence="10 11" key="2">
    <citation type="journal article" date="2007" name="BMC Biol.">
        <title>A 100%-complete sequence reveals unusually simple genomic features in the hot-spring red alga Cyanidioschyzon merolae.</title>
        <authorList>
            <person name="Nozaki H."/>
            <person name="Takano H."/>
            <person name="Misumi O."/>
            <person name="Terasawa K."/>
            <person name="Matsuzaki M."/>
            <person name="Maruyama S."/>
            <person name="Nishida K."/>
            <person name="Yagisawa F."/>
            <person name="Yoshida Y."/>
            <person name="Fujiwara T."/>
            <person name="Takio S."/>
            <person name="Tamura K."/>
            <person name="Chung S.J."/>
            <person name="Nakamura S."/>
            <person name="Kuroiwa H."/>
            <person name="Tanaka K."/>
            <person name="Sato N."/>
            <person name="Kuroiwa T."/>
        </authorList>
    </citation>
    <scope>NUCLEOTIDE SEQUENCE [LARGE SCALE GENOMIC DNA]</scope>
    <source>
        <strain evidence="10 11">10D</strain>
    </source>
</reference>
<dbReference type="Gramene" id="CMH022CT">
    <property type="protein sequence ID" value="CMH022CT"/>
    <property type="gene ID" value="CMH022C"/>
</dbReference>
<evidence type="ECO:0000313" key="11">
    <source>
        <dbReference type="Proteomes" id="UP000007014"/>
    </source>
</evidence>
<sequence length="492" mass="54080">MAPLQELLKSSGESAKRISAHSHVKGLGVDCETGVVRDVEQGSEQFCGLVGQTPAREAAALVVDLIKLKKMAGRAVLLAGPPCTGKTAIALAISRELGRRVPFCVLNGAEVYSSEVKKTEILTSHFRRAIGVRVKEIKEVYEGEVTELAAEESPVPDPASGYSRSISRVVIGLKTTKGTKTLRLDPSVHEAILRERVEVGDVIYIEASSGTVKRVGRCEAYASEFDIEADEYVPLPKGDVHRRREVVQDLTLHDFDVANSRPTQTFSEDNDVIAVLNNLSRPKKTEITDKLRNEINQLVSQLVDQGKAEVIPGVLFIDEVHMLDIECFTFLNRALESNLAPIVIFSTNRGICTVRGTDMQSPHGIPYDLLDRCMIIRTEPYSKNQIQRILSIRAKIESISVRTLEPLACENENGEEGESSAIPDDALHILATVAERTSLRYACNILTPSYILAKVAGRDQVTAQDIHEANALFLDAKSSAKFVMDRSENYLS</sequence>
<dbReference type="GO" id="GO:0003678">
    <property type="term" value="F:DNA helicase activity"/>
    <property type="evidence" value="ECO:0007669"/>
    <property type="project" value="UniProtKB-EC"/>
</dbReference>
<dbReference type="InterPro" id="IPR003593">
    <property type="entry name" value="AAA+_ATPase"/>
</dbReference>
<evidence type="ECO:0000256" key="6">
    <source>
        <dbReference type="ARBA" id="ARBA00022840"/>
    </source>
</evidence>
<dbReference type="Gene3D" id="3.40.50.300">
    <property type="entry name" value="P-loop containing nucleotide triphosphate hydrolases"/>
    <property type="match status" value="1"/>
</dbReference>
<accession>M1VBK7</accession>
<dbReference type="eggNOG" id="KOG1942">
    <property type="taxonomic scope" value="Eukaryota"/>
</dbReference>
<dbReference type="GO" id="GO:0005634">
    <property type="term" value="C:nucleus"/>
    <property type="evidence" value="ECO:0007669"/>
    <property type="project" value="UniProtKB-SubCell"/>
</dbReference>
<dbReference type="Pfam" id="PF17856">
    <property type="entry name" value="TIP49_C"/>
    <property type="match status" value="1"/>
</dbReference>
<keyword evidence="3 8" id="KW-0547">Nucleotide-binding</keyword>
<evidence type="ECO:0000259" key="9">
    <source>
        <dbReference type="SMART" id="SM00382"/>
    </source>
</evidence>
<evidence type="ECO:0000256" key="2">
    <source>
        <dbReference type="ARBA" id="ARBA00007519"/>
    </source>
</evidence>
<evidence type="ECO:0000256" key="4">
    <source>
        <dbReference type="ARBA" id="ARBA00022801"/>
    </source>
</evidence>
<feature type="domain" description="AAA+ ATPase" evidence="9">
    <location>
        <begin position="72"/>
        <end position="380"/>
    </location>
</feature>
<dbReference type="PANTHER" id="PTHR11093">
    <property type="entry name" value="RUVB-RELATED REPTIN AND PONTIN"/>
    <property type="match status" value="1"/>
</dbReference>
<gene>
    <name evidence="10" type="ORF">CYME_CMH022C</name>
</gene>
<evidence type="ECO:0000256" key="7">
    <source>
        <dbReference type="ARBA" id="ARBA00023242"/>
    </source>
</evidence>
<keyword evidence="8" id="KW-0804">Transcription</keyword>
<dbReference type="KEGG" id="cme:CYME_CMH022C"/>
<dbReference type="InterPro" id="IPR027417">
    <property type="entry name" value="P-loop_NTPase"/>
</dbReference>
<comment type="similarity">
    <text evidence="2 8">Belongs to the RuvB family.</text>
</comment>
<keyword evidence="4 8" id="KW-0378">Hydrolase</keyword>
<dbReference type="GO" id="GO:0016887">
    <property type="term" value="F:ATP hydrolysis activity"/>
    <property type="evidence" value="ECO:0007669"/>
    <property type="project" value="RHEA"/>
</dbReference>
<proteinExistence type="inferred from homology"/>
<dbReference type="SUPFAM" id="SSF52540">
    <property type="entry name" value="P-loop containing nucleoside triphosphate hydrolases"/>
    <property type="match status" value="1"/>
</dbReference>
<evidence type="ECO:0000313" key="10">
    <source>
        <dbReference type="EMBL" id="BAM79727.1"/>
    </source>
</evidence>
<dbReference type="InterPro" id="IPR027238">
    <property type="entry name" value="RuvB-like"/>
</dbReference>
<dbReference type="EC" id="3.6.4.12" evidence="8"/>
<protein>
    <recommendedName>
        <fullName evidence="8">RuvB-like helicase</fullName>
        <ecNumber evidence="8">3.6.4.12</ecNumber>
    </recommendedName>
</protein>
<evidence type="ECO:0000256" key="1">
    <source>
        <dbReference type="ARBA" id="ARBA00004123"/>
    </source>
</evidence>